<comment type="caution">
    <text evidence="1">The sequence shown here is derived from an EMBL/GenBank/DDBJ whole genome shotgun (WGS) entry which is preliminary data.</text>
</comment>
<reference evidence="1" key="1">
    <citation type="journal article" date="2021" name="Genome Biol. Evol.">
        <title>A High-Quality Reference Genome for a Parasitic Bivalve with Doubly Uniparental Inheritance (Bivalvia: Unionida).</title>
        <authorList>
            <person name="Smith C.H."/>
        </authorList>
    </citation>
    <scope>NUCLEOTIDE SEQUENCE</scope>
    <source>
        <strain evidence="1">CHS0354</strain>
    </source>
</reference>
<dbReference type="SUPFAM" id="SSF49785">
    <property type="entry name" value="Galactose-binding domain-like"/>
    <property type="match status" value="1"/>
</dbReference>
<dbReference type="InterPro" id="IPR008979">
    <property type="entry name" value="Galactose-bd-like_sf"/>
</dbReference>
<proteinExistence type="predicted"/>
<reference evidence="1" key="2">
    <citation type="journal article" date="2021" name="Genome Biol. Evol.">
        <title>Developing a high-quality reference genome for a parasitic bivalve with doubly uniparental inheritance (Bivalvia: Unionida).</title>
        <authorList>
            <person name="Smith C.H."/>
        </authorList>
    </citation>
    <scope>NUCLEOTIDE SEQUENCE</scope>
    <source>
        <strain evidence="1">CHS0354</strain>
        <tissue evidence="1">Mantle</tissue>
    </source>
</reference>
<dbReference type="Gene3D" id="2.60.120.260">
    <property type="entry name" value="Galactose-binding domain-like"/>
    <property type="match status" value="1"/>
</dbReference>
<protein>
    <submittedName>
        <fullName evidence="1">Uncharacterized protein</fullName>
    </submittedName>
</protein>
<organism evidence="1 2">
    <name type="scientific">Potamilus streckersoni</name>
    <dbReference type="NCBI Taxonomy" id="2493646"/>
    <lineage>
        <taxon>Eukaryota</taxon>
        <taxon>Metazoa</taxon>
        <taxon>Spiralia</taxon>
        <taxon>Lophotrochozoa</taxon>
        <taxon>Mollusca</taxon>
        <taxon>Bivalvia</taxon>
        <taxon>Autobranchia</taxon>
        <taxon>Heteroconchia</taxon>
        <taxon>Palaeoheterodonta</taxon>
        <taxon>Unionida</taxon>
        <taxon>Unionoidea</taxon>
        <taxon>Unionidae</taxon>
        <taxon>Ambleminae</taxon>
        <taxon>Lampsilini</taxon>
        <taxon>Potamilus</taxon>
    </lineage>
</organism>
<dbReference type="EMBL" id="JAEAOA010002081">
    <property type="protein sequence ID" value="KAK3578770.1"/>
    <property type="molecule type" value="Genomic_DNA"/>
</dbReference>
<evidence type="ECO:0000313" key="2">
    <source>
        <dbReference type="Proteomes" id="UP001195483"/>
    </source>
</evidence>
<name>A0AAE0RSW9_9BIVA</name>
<dbReference type="AlphaFoldDB" id="A0AAE0RSW9"/>
<reference evidence="1" key="3">
    <citation type="submission" date="2023-05" db="EMBL/GenBank/DDBJ databases">
        <authorList>
            <person name="Smith C.H."/>
        </authorList>
    </citation>
    <scope>NUCLEOTIDE SEQUENCE</scope>
    <source>
        <strain evidence="1">CHS0354</strain>
        <tissue evidence="1">Mantle</tissue>
    </source>
</reference>
<dbReference type="Proteomes" id="UP001195483">
    <property type="component" value="Unassembled WGS sequence"/>
</dbReference>
<evidence type="ECO:0000313" key="1">
    <source>
        <dbReference type="EMBL" id="KAK3578770.1"/>
    </source>
</evidence>
<keyword evidence="2" id="KW-1185">Reference proteome</keyword>
<accession>A0AAE0RSW9</accession>
<sequence>MDTAEREEAIDWKSGIVTFPLMCNYNHSSDPLANRFVLKVDIEIVVKQWDQNGSHSGSVGYSAKFSKSQTWVGQLAINIHQPPTLNEMAIITGILVNNSALKNATWLDRYIVQYSDDGITFTDAPNLTDFWKAKGMYDAMNMEYIMSVPIISKYVRLNNAPNRSGCWISNYFVTTPAASVLKIWGDVNDTLLLKMNMVFDRNTSTCFVPPINGVDTNPPMLWLRTNLSIFNLPLGAPYKVEVTGDNLSCNRHSRTKSMHVAFPHETKSGYDFEGYIRFCTLSGSDSSTQCTFDCFCTNSISCSETFLYMRNDGDTINPARLCELQVTMA</sequence>
<gene>
    <name evidence="1" type="ORF">CHS0354_035677</name>
</gene>